<dbReference type="GeneID" id="77936795"/>
<reference evidence="2 3" key="1">
    <citation type="submission" date="2019-06" db="EMBL/GenBank/DDBJ databases">
        <title>A distant relative of Phikzvirus genus phages from a therapeutic phage collection.</title>
        <authorList>
            <person name="Hejnowicz M.S."/>
            <person name="Dabrowski K."/>
            <person name="Gawor J."/>
            <person name="Weber-Dabrowska B."/>
            <person name="Gromadka R."/>
            <person name="Lobocka M.B."/>
        </authorList>
    </citation>
    <scope>NUCLEOTIDE SEQUENCE [LARGE SCALE GENOMIC DNA]</scope>
</reference>
<organism evidence="2 3">
    <name type="scientific">Pseudomonas phage vB_PaeM_PS119XW</name>
    <dbReference type="NCBI Taxonomy" id="2601632"/>
    <lineage>
        <taxon>Viruses</taxon>
        <taxon>Duplodnaviria</taxon>
        <taxon>Heunggongvirae</taxon>
        <taxon>Uroviricota</taxon>
        <taxon>Caudoviricetes</taxon>
        <taxon>Chimalliviridae</taxon>
        <taxon>Pawinskivirus</taxon>
        <taxon>Pawinskivirus PS119XW</taxon>
    </lineage>
</organism>
<dbReference type="RefSeq" id="YP_010660785.1">
    <property type="nucleotide sequence ID" value="NC_070882.1"/>
</dbReference>
<accession>A0A5C1K8V5</accession>
<proteinExistence type="predicted"/>
<evidence type="ECO:0000313" key="3">
    <source>
        <dbReference type="Proteomes" id="UP000322144"/>
    </source>
</evidence>
<evidence type="ECO:0000256" key="1">
    <source>
        <dbReference type="SAM" id="MobiDB-lite"/>
    </source>
</evidence>
<evidence type="ECO:0000313" key="2">
    <source>
        <dbReference type="EMBL" id="QEM41774.1"/>
    </source>
</evidence>
<name>A0A5C1K8V5_9CAUD</name>
<protein>
    <submittedName>
        <fullName evidence="2">Uncharacterized protein</fullName>
    </submittedName>
</protein>
<dbReference type="Proteomes" id="UP000322144">
    <property type="component" value="Segment"/>
</dbReference>
<sequence>MNVQEMQHVIHGVFNSDGTVDLIGVANRTHYIAPTQIQESAGPRTCGIMINSKVIDRQIVQMTDVVRNKMLQTHVPKNEDDHVAEEDSVIALMQDCVNKHVEYILTAPAKENVGFVHYVEEYFPSIKNDLINDSTTMLYLEAKFAETTGMLGECLQPAITDLENNGCLIDKIENFAVGQYDSYYVLVGDNPDAPYTDDPADGPHVREPYNPNDNPYREQARLEREQELQLAMLPPEDRESYLRTINSPLSVTKEQIGLGLNDDT</sequence>
<feature type="region of interest" description="Disordered" evidence="1">
    <location>
        <begin position="191"/>
        <end position="215"/>
    </location>
</feature>
<keyword evidence="3" id="KW-1185">Reference proteome</keyword>
<dbReference type="KEGG" id="vg:77936795"/>
<dbReference type="EMBL" id="MN103543">
    <property type="protein sequence ID" value="QEM41774.1"/>
    <property type="molecule type" value="Genomic_DNA"/>
</dbReference>